<dbReference type="CDD" id="cd06850">
    <property type="entry name" value="biotinyl_domain"/>
    <property type="match status" value="1"/>
</dbReference>
<dbReference type="PROSITE" id="PS50968">
    <property type="entry name" value="BIOTINYL_LIPOYL"/>
    <property type="match status" value="1"/>
</dbReference>
<dbReference type="PANTHER" id="PTHR45266">
    <property type="entry name" value="OXALOACETATE DECARBOXYLASE ALPHA CHAIN"/>
    <property type="match status" value="1"/>
</dbReference>
<dbReference type="PROSITE" id="PS00188">
    <property type="entry name" value="BIOTIN"/>
    <property type="match status" value="1"/>
</dbReference>
<evidence type="ECO:0000313" key="10">
    <source>
        <dbReference type="EMBL" id="MBA2869945.1"/>
    </source>
</evidence>
<comment type="caution">
    <text evidence="10">The sequence shown here is derived from an EMBL/GenBank/DDBJ whole genome shotgun (WGS) entry which is preliminary data.</text>
</comment>
<keyword evidence="3 8" id="KW-0444">Lipid biosynthesis</keyword>
<dbReference type="InterPro" id="IPR050709">
    <property type="entry name" value="Biotin_Carboxyl_Carrier/Decarb"/>
</dbReference>
<dbReference type="GO" id="GO:0003989">
    <property type="term" value="F:acetyl-CoA carboxylase activity"/>
    <property type="evidence" value="ECO:0007669"/>
    <property type="project" value="InterPro"/>
</dbReference>
<dbReference type="RefSeq" id="WP_181535355.1">
    <property type="nucleotide sequence ID" value="NZ_JACDUU010000001.1"/>
</dbReference>
<name>A0A7V9YX95_9BACL</name>
<evidence type="ECO:0000256" key="8">
    <source>
        <dbReference type="RuleBase" id="RU364072"/>
    </source>
</evidence>
<feature type="domain" description="Lipoyl-binding" evidence="9">
    <location>
        <begin position="94"/>
        <end position="170"/>
    </location>
</feature>
<dbReference type="InterPro" id="IPR000089">
    <property type="entry name" value="Biotin_lipoyl"/>
</dbReference>
<evidence type="ECO:0000256" key="7">
    <source>
        <dbReference type="ARBA" id="ARBA00023267"/>
    </source>
</evidence>
<dbReference type="EMBL" id="JACDUU010000001">
    <property type="protein sequence ID" value="MBA2869945.1"/>
    <property type="molecule type" value="Genomic_DNA"/>
</dbReference>
<proteinExistence type="predicted"/>
<keyword evidence="4 8" id="KW-0276">Fatty acid metabolism</keyword>
<dbReference type="InterPro" id="IPR001249">
    <property type="entry name" value="AcCoA_biotinCC"/>
</dbReference>
<dbReference type="Proteomes" id="UP000580891">
    <property type="component" value="Unassembled WGS sequence"/>
</dbReference>
<dbReference type="GO" id="GO:0006633">
    <property type="term" value="P:fatty acid biosynthetic process"/>
    <property type="evidence" value="ECO:0007669"/>
    <property type="project" value="UniProtKB-UniPathway"/>
</dbReference>
<reference evidence="10 11" key="1">
    <citation type="submission" date="2020-07" db="EMBL/GenBank/DDBJ databases">
        <title>Genomic Encyclopedia of Type Strains, Phase IV (KMG-IV): sequencing the most valuable type-strain genomes for metagenomic binning, comparative biology and taxonomic classification.</title>
        <authorList>
            <person name="Goeker M."/>
        </authorList>
    </citation>
    <scope>NUCLEOTIDE SEQUENCE [LARGE SCALE GENOMIC DNA]</scope>
    <source>
        <strain evidence="10 11">DSM 25220</strain>
    </source>
</reference>
<evidence type="ECO:0000256" key="6">
    <source>
        <dbReference type="ARBA" id="ARBA00023160"/>
    </source>
</evidence>
<dbReference type="SUPFAM" id="SSF51230">
    <property type="entry name" value="Single hybrid motif"/>
    <property type="match status" value="1"/>
</dbReference>
<evidence type="ECO:0000313" key="11">
    <source>
        <dbReference type="Proteomes" id="UP000580891"/>
    </source>
</evidence>
<dbReference type="NCBIfam" id="NF005457">
    <property type="entry name" value="PRK07051.1"/>
    <property type="match status" value="1"/>
</dbReference>
<dbReference type="Pfam" id="PF00364">
    <property type="entry name" value="Biotin_lipoyl"/>
    <property type="match status" value="1"/>
</dbReference>
<evidence type="ECO:0000256" key="2">
    <source>
        <dbReference type="ARBA" id="ARBA00017562"/>
    </source>
</evidence>
<dbReference type="PRINTS" id="PR01071">
    <property type="entry name" value="ACOABIOTINCC"/>
</dbReference>
<comment type="pathway">
    <text evidence="1 8">Lipid metabolism; fatty acid biosynthesis.</text>
</comment>
<gene>
    <name evidence="10" type="ORF">HNQ85_000203</name>
</gene>
<comment type="function">
    <text evidence="8">This protein is a component of the acetyl coenzyme A carboxylase complex; first, biotin carboxylase catalyzes the carboxylation of the carrier protein and then the transcarboxylase transfers the carboxyl group to form malonyl-CoA.</text>
</comment>
<dbReference type="AlphaFoldDB" id="A0A7V9YX95"/>
<organism evidence="10 11">
    <name type="scientific">[Anoxybacillus] calidus</name>
    <dbReference type="NCBI Taxonomy" id="575178"/>
    <lineage>
        <taxon>Bacteria</taxon>
        <taxon>Bacillati</taxon>
        <taxon>Bacillota</taxon>
        <taxon>Bacilli</taxon>
        <taxon>Bacillales</taxon>
        <taxon>Anoxybacillaceae</taxon>
        <taxon>Paranoxybacillus</taxon>
    </lineage>
</organism>
<evidence type="ECO:0000256" key="5">
    <source>
        <dbReference type="ARBA" id="ARBA00023098"/>
    </source>
</evidence>
<dbReference type="NCBIfam" id="TIGR00531">
    <property type="entry name" value="BCCP"/>
    <property type="match status" value="1"/>
</dbReference>
<evidence type="ECO:0000256" key="3">
    <source>
        <dbReference type="ARBA" id="ARBA00022516"/>
    </source>
</evidence>
<dbReference type="Gene3D" id="2.40.50.100">
    <property type="match status" value="1"/>
</dbReference>
<keyword evidence="6 8" id="KW-0275">Fatty acid biosynthesis</keyword>
<protein>
    <recommendedName>
        <fullName evidence="2 8">Biotin carboxyl carrier protein of acetyl-CoA carboxylase</fullName>
    </recommendedName>
</protein>
<evidence type="ECO:0000259" key="9">
    <source>
        <dbReference type="PROSITE" id="PS50968"/>
    </source>
</evidence>
<keyword evidence="11" id="KW-1185">Reference proteome</keyword>
<dbReference type="UniPathway" id="UPA00094"/>
<dbReference type="PANTHER" id="PTHR45266:SF3">
    <property type="entry name" value="OXALOACETATE DECARBOXYLASE ALPHA CHAIN"/>
    <property type="match status" value="1"/>
</dbReference>
<dbReference type="InterPro" id="IPR001882">
    <property type="entry name" value="Biotin_BS"/>
</dbReference>
<sequence>MLKIQEIRELIRLIDQSSIEEFVYENEGTKVHMKKPGSNIPLETVVKQTVVEPTAPAPKQEPVVQPTPAQPAVQAVEVKQEEKPKQEAVNTENLHKITSPMVGTFYASPSPDAPPYVKVGDKVKTDTVVCIVEAMKLFNEIEAEVNGEIVEVLVKNGELVEYGQPLFLVKPE</sequence>
<dbReference type="InterPro" id="IPR011053">
    <property type="entry name" value="Single_hybrid_motif"/>
</dbReference>
<dbReference type="GO" id="GO:0009317">
    <property type="term" value="C:acetyl-CoA carboxylase complex"/>
    <property type="evidence" value="ECO:0007669"/>
    <property type="project" value="InterPro"/>
</dbReference>
<evidence type="ECO:0000256" key="4">
    <source>
        <dbReference type="ARBA" id="ARBA00022832"/>
    </source>
</evidence>
<keyword evidence="7 8" id="KW-0092">Biotin</keyword>
<keyword evidence="5 8" id="KW-0443">Lipid metabolism</keyword>
<evidence type="ECO:0000256" key="1">
    <source>
        <dbReference type="ARBA" id="ARBA00005194"/>
    </source>
</evidence>
<accession>A0A7V9YX95</accession>